<comment type="caution">
    <text evidence="2">The sequence shown here is derived from an EMBL/GenBank/DDBJ whole genome shotgun (WGS) entry which is preliminary data.</text>
</comment>
<sequence length="114" mass="13279">MDVFQTIHELSTAIRMSEPFAELRRAYEQVQRDPTAHQLFAKFRTLQKQLQQKQMSGFPVSDADVELLQQHLHVIEMNENIARLIQAEERLNELFAQAMAAMIQPIEQLYDGHS</sequence>
<feature type="coiled-coil region" evidence="1">
    <location>
        <begin position="74"/>
        <end position="104"/>
    </location>
</feature>
<evidence type="ECO:0000313" key="2">
    <source>
        <dbReference type="EMBL" id="KFZ32363.1"/>
    </source>
</evidence>
<protein>
    <submittedName>
        <fullName evidence="2">Membrane protein</fullName>
    </submittedName>
</protein>
<reference evidence="2" key="1">
    <citation type="submission" date="2014-08" db="EMBL/GenBank/DDBJ databases">
        <title>Fullgenome sequencing of Anoxybacillus sp.25 isolate from Garga hot-spring Russia.</title>
        <authorList>
            <person name="Rozanov A.S."/>
            <person name="Kotenko A.V."/>
            <person name="Malup T.K."/>
            <person name="Peltek S.E."/>
        </authorList>
    </citation>
    <scope>NUCLEOTIDE SEQUENCE [LARGE SCALE GENOMIC DNA]</scope>
    <source>
        <strain evidence="2">25</strain>
    </source>
</reference>
<gene>
    <name evidence="2" type="ORF">JS44_10040</name>
</gene>
<keyword evidence="1" id="KW-0175">Coiled coil</keyword>
<proteinExistence type="predicted"/>
<accession>A0A094LBX5</accession>
<name>A0A094LBX5_9BACL</name>
<dbReference type="SUPFAM" id="SSF158622">
    <property type="entry name" value="YheA/YmcA-like"/>
    <property type="match status" value="1"/>
</dbReference>
<dbReference type="InterPro" id="IPR023378">
    <property type="entry name" value="YheA/YmcA-like_dom_sf"/>
</dbReference>
<dbReference type="AlphaFoldDB" id="A0A094LBX5"/>
<evidence type="ECO:0000256" key="1">
    <source>
        <dbReference type="SAM" id="Coils"/>
    </source>
</evidence>
<dbReference type="EMBL" id="JPZO01000060">
    <property type="protein sequence ID" value="KFZ32363.1"/>
    <property type="molecule type" value="Genomic_DNA"/>
</dbReference>
<dbReference type="Pfam" id="PF06133">
    <property type="entry name" value="Com_YlbF"/>
    <property type="match status" value="1"/>
</dbReference>
<organism evidence="2">
    <name type="scientific">Anoxybacillus flavithermus</name>
    <dbReference type="NCBI Taxonomy" id="33934"/>
    <lineage>
        <taxon>Bacteria</taxon>
        <taxon>Bacillati</taxon>
        <taxon>Bacillota</taxon>
        <taxon>Bacilli</taxon>
        <taxon>Bacillales</taxon>
        <taxon>Anoxybacillaceae</taxon>
        <taxon>Anoxybacillus</taxon>
    </lineage>
</organism>
<dbReference type="InterPro" id="IPR010368">
    <property type="entry name" value="Com_YlbF"/>
</dbReference>
<dbReference type="Gene3D" id="1.20.1500.10">
    <property type="entry name" value="YheA/YmcA-like"/>
    <property type="match status" value="1"/>
</dbReference>